<sequence length="72" mass="7986">MVRCPGDASVSIALLRRDGGKKQEVDTQEPKEACTEKEDAREQKREDNRSEATGRMARGNGEETGQSYTPTE</sequence>
<accession>A0AAV7QHE9</accession>
<gene>
    <name evidence="2" type="ORF">NDU88_006383</name>
</gene>
<organism evidence="2 3">
    <name type="scientific">Pleurodeles waltl</name>
    <name type="common">Iberian ribbed newt</name>
    <dbReference type="NCBI Taxonomy" id="8319"/>
    <lineage>
        <taxon>Eukaryota</taxon>
        <taxon>Metazoa</taxon>
        <taxon>Chordata</taxon>
        <taxon>Craniata</taxon>
        <taxon>Vertebrata</taxon>
        <taxon>Euteleostomi</taxon>
        <taxon>Amphibia</taxon>
        <taxon>Batrachia</taxon>
        <taxon>Caudata</taxon>
        <taxon>Salamandroidea</taxon>
        <taxon>Salamandridae</taxon>
        <taxon>Pleurodelinae</taxon>
        <taxon>Pleurodeles</taxon>
    </lineage>
</organism>
<protein>
    <submittedName>
        <fullName evidence="2">Uncharacterized protein</fullName>
    </submittedName>
</protein>
<evidence type="ECO:0000313" key="3">
    <source>
        <dbReference type="Proteomes" id="UP001066276"/>
    </source>
</evidence>
<proteinExistence type="predicted"/>
<name>A0AAV7QHE9_PLEWA</name>
<comment type="caution">
    <text evidence="2">The sequence shown here is derived from an EMBL/GenBank/DDBJ whole genome shotgun (WGS) entry which is preliminary data.</text>
</comment>
<dbReference type="Proteomes" id="UP001066276">
    <property type="component" value="Chromosome 6"/>
</dbReference>
<dbReference type="AlphaFoldDB" id="A0AAV7QHE9"/>
<evidence type="ECO:0000256" key="1">
    <source>
        <dbReference type="SAM" id="MobiDB-lite"/>
    </source>
</evidence>
<feature type="compositionally biased region" description="Basic and acidic residues" evidence="1">
    <location>
        <begin position="15"/>
        <end position="52"/>
    </location>
</feature>
<feature type="region of interest" description="Disordered" evidence="1">
    <location>
        <begin position="1"/>
        <end position="72"/>
    </location>
</feature>
<evidence type="ECO:0000313" key="2">
    <source>
        <dbReference type="EMBL" id="KAJ1140022.1"/>
    </source>
</evidence>
<keyword evidence="3" id="KW-1185">Reference proteome</keyword>
<dbReference type="EMBL" id="JANPWB010000010">
    <property type="protein sequence ID" value="KAJ1140022.1"/>
    <property type="molecule type" value="Genomic_DNA"/>
</dbReference>
<feature type="compositionally biased region" description="Polar residues" evidence="1">
    <location>
        <begin position="63"/>
        <end position="72"/>
    </location>
</feature>
<reference evidence="2" key="1">
    <citation type="journal article" date="2022" name="bioRxiv">
        <title>Sequencing and chromosome-scale assembly of the giantPleurodeles waltlgenome.</title>
        <authorList>
            <person name="Brown T."/>
            <person name="Elewa A."/>
            <person name="Iarovenko S."/>
            <person name="Subramanian E."/>
            <person name="Araus A.J."/>
            <person name="Petzold A."/>
            <person name="Susuki M."/>
            <person name="Suzuki K.-i.T."/>
            <person name="Hayashi T."/>
            <person name="Toyoda A."/>
            <person name="Oliveira C."/>
            <person name="Osipova E."/>
            <person name="Leigh N.D."/>
            <person name="Simon A."/>
            <person name="Yun M.H."/>
        </authorList>
    </citation>
    <scope>NUCLEOTIDE SEQUENCE</scope>
    <source>
        <strain evidence="2">20211129_DDA</strain>
        <tissue evidence="2">Liver</tissue>
    </source>
</reference>